<name>A0ABQ5S3N8_9CHLO</name>
<evidence type="ECO:0000313" key="2">
    <source>
        <dbReference type="EMBL" id="GLI64517.1"/>
    </source>
</evidence>
<comment type="caution">
    <text evidence="2">The sequence shown here is derived from an EMBL/GenBank/DDBJ whole genome shotgun (WGS) entry which is preliminary data.</text>
</comment>
<proteinExistence type="predicted"/>
<gene>
    <name evidence="2" type="ORF">VaNZ11_007786</name>
</gene>
<dbReference type="InterPro" id="IPR003848">
    <property type="entry name" value="DUF218"/>
</dbReference>
<dbReference type="PANTHER" id="PTHR30336">
    <property type="entry name" value="INNER MEMBRANE PROTEIN, PROBABLE PERMEASE"/>
    <property type="match status" value="1"/>
</dbReference>
<evidence type="ECO:0000313" key="3">
    <source>
        <dbReference type="Proteomes" id="UP001165090"/>
    </source>
</evidence>
<dbReference type="EMBL" id="BSDZ01000019">
    <property type="protein sequence ID" value="GLI64517.1"/>
    <property type="molecule type" value="Genomic_DNA"/>
</dbReference>
<reference evidence="2 3" key="1">
    <citation type="journal article" date="2023" name="IScience">
        <title>Expanded male sex-determining region conserved during the evolution of homothallism in the green alga Volvox.</title>
        <authorList>
            <person name="Yamamoto K."/>
            <person name="Matsuzaki R."/>
            <person name="Mahakham W."/>
            <person name="Heman W."/>
            <person name="Sekimoto H."/>
            <person name="Kawachi M."/>
            <person name="Minakuchi Y."/>
            <person name="Toyoda A."/>
            <person name="Nozaki H."/>
        </authorList>
    </citation>
    <scope>NUCLEOTIDE SEQUENCE [LARGE SCALE GENOMIC DNA]</scope>
    <source>
        <strain evidence="2 3">NIES-4468</strain>
    </source>
</reference>
<protein>
    <recommendedName>
        <fullName evidence="1">DUF218 domain-containing protein</fullName>
    </recommendedName>
</protein>
<dbReference type="PANTHER" id="PTHR30336:SF20">
    <property type="entry name" value="DUF218 DOMAIN-CONTAINING PROTEIN"/>
    <property type="match status" value="1"/>
</dbReference>
<dbReference type="Proteomes" id="UP001165090">
    <property type="component" value="Unassembled WGS sequence"/>
</dbReference>
<feature type="domain" description="DUF218" evidence="1">
    <location>
        <begin position="82"/>
        <end position="210"/>
    </location>
</feature>
<dbReference type="Gene3D" id="3.40.50.620">
    <property type="entry name" value="HUPs"/>
    <property type="match status" value="1"/>
</dbReference>
<dbReference type="Pfam" id="PF02698">
    <property type="entry name" value="DUF218"/>
    <property type="match status" value="1"/>
</dbReference>
<organism evidence="2 3">
    <name type="scientific">Volvox africanus</name>
    <dbReference type="NCBI Taxonomy" id="51714"/>
    <lineage>
        <taxon>Eukaryota</taxon>
        <taxon>Viridiplantae</taxon>
        <taxon>Chlorophyta</taxon>
        <taxon>core chlorophytes</taxon>
        <taxon>Chlorophyceae</taxon>
        <taxon>CS clade</taxon>
        <taxon>Chlamydomonadales</taxon>
        <taxon>Volvocaceae</taxon>
        <taxon>Volvox</taxon>
    </lineage>
</organism>
<dbReference type="InterPro" id="IPR014729">
    <property type="entry name" value="Rossmann-like_a/b/a_fold"/>
</dbReference>
<dbReference type="InterPro" id="IPR051599">
    <property type="entry name" value="Cell_Envelope_Assoc"/>
</dbReference>
<sequence>MLGKLIAYRSCYDVRVLCAQQQRQLLRTFRTARCGGNGLNESAVQDDTSRALPGVVWGLVYHDPSAENRWHRDLLEQYRSLDAIVVLAGGQTGPQSTPAWVERRLDTALSLQRLQGRACSILSLGGGTPHKPPYLDTAGFVVHESTACARYLMQQGADAATLLKEVSSYDTVGNAYFSLTIHAIPAGWRRLVVVTSDFHMPRTAAVFTSMYGLAGKELYGDSHRFELLFVAASDEGIFDPDVLKSRREKEDASRVAWLRTAEGLTSLRDLHTWLYGTHLCYSVSRQHEFGAKTITDPKLLASY</sequence>
<keyword evidence="3" id="KW-1185">Reference proteome</keyword>
<evidence type="ECO:0000259" key="1">
    <source>
        <dbReference type="Pfam" id="PF02698"/>
    </source>
</evidence>
<accession>A0ABQ5S3N8</accession>
<dbReference type="CDD" id="cd06259">
    <property type="entry name" value="YdcF-like"/>
    <property type="match status" value="1"/>
</dbReference>